<keyword evidence="3" id="KW-0863">Zinc-finger</keyword>
<keyword evidence="7" id="KW-1185">Reference proteome</keyword>
<reference evidence="6" key="1">
    <citation type="submission" date="2021-03" db="EMBL/GenBank/DDBJ databases">
        <title>Draft genome sequence of rust myrtle Austropuccinia psidii MF-1, a brazilian biotype.</title>
        <authorList>
            <person name="Quecine M.C."/>
            <person name="Pachon D.M.R."/>
            <person name="Bonatelli M.L."/>
            <person name="Correr F.H."/>
            <person name="Franceschini L.M."/>
            <person name="Leite T.F."/>
            <person name="Margarido G.R.A."/>
            <person name="Almeida C.A."/>
            <person name="Ferrarezi J.A."/>
            <person name="Labate C.A."/>
        </authorList>
    </citation>
    <scope>NUCLEOTIDE SEQUENCE</scope>
    <source>
        <strain evidence="6">MF-1</strain>
    </source>
</reference>
<evidence type="ECO:0000256" key="2">
    <source>
        <dbReference type="ARBA" id="ARBA00022723"/>
    </source>
</evidence>
<evidence type="ECO:0000313" key="6">
    <source>
        <dbReference type="EMBL" id="MBW0472256.1"/>
    </source>
</evidence>
<evidence type="ECO:0000256" key="1">
    <source>
        <dbReference type="ARBA" id="ARBA00004123"/>
    </source>
</evidence>
<protein>
    <submittedName>
        <fullName evidence="6">Uncharacterized protein</fullName>
    </submittedName>
</protein>
<keyword evidence="5" id="KW-0539">Nucleus</keyword>
<dbReference type="Proteomes" id="UP000765509">
    <property type="component" value="Unassembled WGS sequence"/>
</dbReference>
<proteinExistence type="predicted"/>
<dbReference type="SUPFAM" id="SSF53098">
    <property type="entry name" value="Ribonuclease H-like"/>
    <property type="match status" value="1"/>
</dbReference>
<evidence type="ECO:0000256" key="4">
    <source>
        <dbReference type="ARBA" id="ARBA00022833"/>
    </source>
</evidence>
<dbReference type="OrthoDB" id="1607513at2759"/>
<comment type="subcellular location">
    <subcellularLocation>
        <location evidence="1">Nucleus</location>
    </subcellularLocation>
</comment>
<keyword evidence="4" id="KW-0862">Zinc</keyword>
<sequence>MAHIYPLPGNYSGASLATQFMNSLHHYNLEQKIIFITINNASVKNQMAQEIKAIFPHFCSKTNAVGFRAHTIPLATFDGLKALGTHSSDSITSTDENNFNPISISSLVNTPDCLYLKYNSIIRKISLFASYVCHSPQQQDKFITKVNLVYKNNKHRNGNTLLSQVPTSWNLTYEMLNCALQLKDAYNHFFTPKALASYWLSPLK</sequence>
<dbReference type="InterPro" id="IPR012337">
    <property type="entry name" value="RNaseH-like_sf"/>
</dbReference>
<accession>A0A9Q3GLV0</accession>
<evidence type="ECO:0000313" key="7">
    <source>
        <dbReference type="Proteomes" id="UP000765509"/>
    </source>
</evidence>
<dbReference type="PANTHER" id="PTHR46481">
    <property type="entry name" value="ZINC FINGER BED DOMAIN-CONTAINING PROTEIN 4"/>
    <property type="match status" value="1"/>
</dbReference>
<dbReference type="GO" id="GO:0005634">
    <property type="term" value="C:nucleus"/>
    <property type="evidence" value="ECO:0007669"/>
    <property type="project" value="UniProtKB-SubCell"/>
</dbReference>
<name>A0A9Q3GLV0_9BASI</name>
<evidence type="ECO:0000256" key="3">
    <source>
        <dbReference type="ARBA" id="ARBA00022771"/>
    </source>
</evidence>
<dbReference type="GO" id="GO:0008270">
    <property type="term" value="F:zinc ion binding"/>
    <property type="evidence" value="ECO:0007669"/>
    <property type="project" value="UniProtKB-KW"/>
</dbReference>
<dbReference type="EMBL" id="AVOT02003027">
    <property type="protein sequence ID" value="MBW0472256.1"/>
    <property type="molecule type" value="Genomic_DNA"/>
</dbReference>
<comment type="caution">
    <text evidence="6">The sequence shown here is derived from an EMBL/GenBank/DDBJ whole genome shotgun (WGS) entry which is preliminary data.</text>
</comment>
<gene>
    <name evidence="6" type="ORF">O181_011971</name>
</gene>
<organism evidence="6 7">
    <name type="scientific">Austropuccinia psidii MF-1</name>
    <dbReference type="NCBI Taxonomy" id="1389203"/>
    <lineage>
        <taxon>Eukaryota</taxon>
        <taxon>Fungi</taxon>
        <taxon>Dikarya</taxon>
        <taxon>Basidiomycota</taxon>
        <taxon>Pucciniomycotina</taxon>
        <taxon>Pucciniomycetes</taxon>
        <taxon>Pucciniales</taxon>
        <taxon>Sphaerophragmiaceae</taxon>
        <taxon>Austropuccinia</taxon>
    </lineage>
</organism>
<dbReference type="InterPro" id="IPR052035">
    <property type="entry name" value="ZnF_BED_domain_contain"/>
</dbReference>
<dbReference type="AlphaFoldDB" id="A0A9Q3GLV0"/>
<dbReference type="PANTHER" id="PTHR46481:SF10">
    <property type="entry name" value="ZINC FINGER BED DOMAIN-CONTAINING PROTEIN 39"/>
    <property type="match status" value="1"/>
</dbReference>
<evidence type="ECO:0000256" key="5">
    <source>
        <dbReference type="ARBA" id="ARBA00023242"/>
    </source>
</evidence>
<keyword evidence="2" id="KW-0479">Metal-binding</keyword>